<evidence type="ECO:0000313" key="3">
    <source>
        <dbReference type="EMBL" id="KAG8456500.1"/>
    </source>
</evidence>
<dbReference type="SMART" id="SM00248">
    <property type="entry name" value="ANK"/>
    <property type="match status" value="4"/>
</dbReference>
<evidence type="ECO:0000259" key="2">
    <source>
        <dbReference type="PROSITE" id="PS50017"/>
    </source>
</evidence>
<proteinExistence type="predicted"/>
<keyword evidence="1" id="KW-0040">ANK repeat</keyword>
<dbReference type="PROSITE" id="PS50017">
    <property type="entry name" value="DEATH_DOMAIN"/>
    <property type="match status" value="1"/>
</dbReference>
<keyword evidence="4" id="KW-1185">Reference proteome</keyword>
<dbReference type="InterPro" id="IPR011029">
    <property type="entry name" value="DEATH-like_dom_sf"/>
</dbReference>
<evidence type="ECO:0000313" key="4">
    <source>
        <dbReference type="Proteomes" id="UP000812440"/>
    </source>
</evidence>
<comment type="caution">
    <text evidence="3">The sequence shown here is derived from an EMBL/GenBank/DDBJ whole genome shotgun (WGS) entry which is preliminary data.</text>
</comment>
<dbReference type="Gene3D" id="1.10.533.10">
    <property type="entry name" value="Death Domain, Fas"/>
    <property type="match status" value="1"/>
</dbReference>
<feature type="repeat" description="ANK" evidence="1">
    <location>
        <begin position="55"/>
        <end position="87"/>
    </location>
</feature>
<reference evidence="3" key="1">
    <citation type="thesis" date="2020" institute="ProQuest LLC" country="789 East Eisenhower Parkway, Ann Arbor, MI, USA">
        <title>Comparative Genomics and Chromosome Evolution.</title>
        <authorList>
            <person name="Mudd A.B."/>
        </authorList>
    </citation>
    <scope>NUCLEOTIDE SEQUENCE</scope>
    <source>
        <strain evidence="3">Female2</strain>
        <tissue evidence="3">Blood</tissue>
    </source>
</reference>
<dbReference type="PROSITE" id="PS50088">
    <property type="entry name" value="ANK_REPEAT"/>
    <property type="match status" value="3"/>
</dbReference>
<dbReference type="InterPro" id="IPR002110">
    <property type="entry name" value="Ankyrin_rpt"/>
</dbReference>
<gene>
    <name evidence="3" type="ORF">GDO86_002324</name>
</gene>
<sequence>MGTTISRALLMNWKEIDQPNESGATHFTEQQREGTCLVQIYYWAYESNINITTNDGYTALHIAAQNGYIPMVNFLLENNIDYSPKPNDKNNPFHLALLYNHMEVVDILLEAKFDINATNMRQQTPLHIAAEQRNIDLVEKLLKAGCDLQIADKQGKTPLGVAARSNHILIVDMIIKAERYYALKKGIAENSQEGEEEETLTFKQDHSLKTSNIRSSLWNMAYKEFKPDEWKRLAQEWLFTEAQIKAIEEQWTGNENYKEHGNRMLMIWLHGVLLAKENPIKCLYEKLLQMGHLQLAENFRMVSSNSKTTEAKKCRIS</sequence>
<dbReference type="PRINTS" id="PR01415">
    <property type="entry name" value="ANKYRIN"/>
</dbReference>
<dbReference type="InterPro" id="IPR036770">
    <property type="entry name" value="Ankyrin_rpt-contain_sf"/>
</dbReference>
<dbReference type="Pfam" id="PF00023">
    <property type="entry name" value="Ank"/>
    <property type="match status" value="1"/>
</dbReference>
<protein>
    <recommendedName>
        <fullName evidence="2">Death domain-containing protein</fullName>
    </recommendedName>
</protein>
<dbReference type="InterPro" id="IPR000488">
    <property type="entry name" value="Death_dom"/>
</dbReference>
<dbReference type="SUPFAM" id="SSF48403">
    <property type="entry name" value="Ankyrin repeat"/>
    <property type="match status" value="1"/>
</dbReference>
<dbReference type="AlphaFoldDB" id="A0A8T2KM33"/>
<name>A0A8T2KM33_9PIPI</name>
<feature type="repeat" description="ANK" evidence="1">
    <location>
        <begin position="88"/>
        <end position="120"/>
    </location>
</feature>
<dbReference type="InterPro" id="IPR052457">
    <property type="entry name" value="Ankyrin-DD_containing_protein"/>
</dbReference>
<accession>A0A8T2KM33</accession>
<evidence type="ECO:0000256" key="1">
    <source>
        <dbReference type="PROSITE-ProRule" id="PRU00023"/>
    </source>
</evidence>
<dbReference type="PANTHER" id="PTHR24125">
    <property type="entry name" value="ANKYRIN REPEAT AND DEATH DOMAIN-CONTAINING PROTEIN"/>
    <property type="match status" value="1"/>
</dbReference>
<dbReference type="PROSITE" id="PS50297">
    <property type="entry name" value="ANK_REP_REGION"/>
    <property type="match status" value="3"/>
</dbReference>
<dbReference type="Proteomes" id="UP000812440">
    <property type="component" value="Chromosome 1"/>
</dbReference>
<dbReference type="PANTHER" id="PTHR24125:SF1">
    <property type="entry name" value="ANKYRIN REPEAT AND DEATH DOMAIN-CONTAINING PROTEIN 1B"/>
    <property type="match status" value="1"/>
</dbReference>
<dbReference type="SUPFAM" id="SSF47986">
    <property type="entry name" value="DEATH domain"/>
    <property type="match status" value="1"/>
</dbReference>
<organism evidence="3 4">
    <name type="scientific">Hymenochirus boettgeri</name>
    <name type="common">Congo dwarf clawed frog</name>
    <dbReference type="NCBI Taxonomy" id="247094"/>
    <lineage>
        <taxon>Eukaryota</taxon>
        <taxon>Metazoa</taxon>
        <taxon>Chordata</taxon>
        <taxon>Craniata</taxon>
        <taxon>Vertebrata</taxon>
        <taxon>Euteleostomi</taxon>
        <taxon>Amphibia</taxon>
        <taxon>Batrachia</taxon>
        <taxon>Anura</taxon>
        <taxon>Pipoidea</taxon>
        <taxon>Pipidae</taxon>
        <taxon>Pipinae</taxon>
        <taxon>Hymenochirus</taxon>
    </lineage>
</organism>
<feature type="repeat" description="ANK" evidence="1">
    <location>
        <begin position="121"/>
        <end position="153"/>
    </location>
</feature>
<dbReference type="Gene3D" id="1.25.40.20">
    <property type="entry name" value="Ankyrin repeat-containing domain"/>
    <property type="match status" value="1"/>
</dbReference>
<dbReference type="EMBL" id="JAACNH010000001">
    <property type="protein sequence ID" value="KAG8456500.1"/>
    <property type="molecule type" value="Genomic_DNA"/>
</dbReference>
<feature type="domain" description="Death" evidence="2">
    <location>
        <begin position="229"/>
        <end position="303"/>
    </location>
</feature>
<dbReference type="GO" id="GO:0007165">
    <property type="term" value="P:signal transduction"/>
    <property type="evidence" value="ECO:0007669"/>
    <property type="project" value="InterPro"/>
</dbReference>
<dbReference type="OrthoDB" id="448455at2759"/>
<dbReference type="Pfam" id="PF12796">
    <property type="entry name" value="Ank_2"/>
    <property type="match status" value="1"/>
</dbReference>